<proteinExistence type="predicted"/>
<evidence type="ECO:0000256" key="1">
    <source>
        <dbReference type="SAM" id="MobiDB-lite"/>
    </source>
</evidence>
<name>A0A0R0M0M9_9MICR</name>
<dbReference type="OrthoDB" id="10260794at2759"/>
<feature type="domain" description="DUF382" evidence="2">
    <location>
        <begin position="76"/>
        <end position="172"/>
    </location>
</feature>
<feature type="compositionally biased region" description="Polar residues" evidence="1">
    <location>
        <begin position="11"/>
        <end position="38"/>
    </location>
</feature>
<sequence>MTKRIKKDSFYDQQSTQQEKSSNEIEFTMNNRYFSNSILEHPNDSKKDHPIKLNRKERKQAKNQEKYEQLLLECPYPSLVEFEDIGCVNPILHNKNKAIPGSIPVPSFWKHKKLQYQPREFHNPFFDEKIQKSRDGFFIFEKNLTKKEIKQQELYPKMSTEFEIDRKTMKRLLKKKPKEIIKDFWESQKGYKNNDFPQFKR</sequence>
<feature type="compositionally biased region" description="Basic and acidic residues" evidence="1">
    <location>
        <begin position="41"/>
        <end position="51"/>
    </location>
</feature>
<organism evidence="3 4">
    <name type="scientific">Pseudoloma neurophilia</name>
    <dbReference type="NCBI Taxonomy" id="146866"/>
    <lineage>
        <taxon>Eukaryota</taxon>
        <taxon>Fungi</taxon>
        <taxon>Fungi incertae sedis</taxon>
        <taxon>Microsporidia</taxon>
        <taxon>Pseudoloma</taxon>
    </lineage>
</organism>
<accession>A0A0R0M0M9</accession>
<evidence type="ECO:0000313" key="4">
    <source>
        <dbReference type="Proteomes" id="UP000051530"/>
    </source>
</evidence>
<dbReference type="GO" id="GO:0005634">
    <property type="term" value="C:nucleus"/>
    <property type="evidence" value="ECO:0007669"/>
    <property type="project" value="InterPro"/>
</dbReference>
<protein>
    <submittedName>
        <fullName evidence="3">Splicing factor 3b, subunit 2</fullName>
    </submittedName>
</protein>
<evidence type="ECO:0000259" key="2">
    <source>
        <dbReference type="Pfam" id="PF04037"/>
    </source>
</evidence>
<dbReference type="AlphaFoldDB" id="A0A0R0M0M9"/>
<dbReference type="Proteomes" id="UP000051530">
    <property type="component" value="Unassembled WGS sequence"/>
</dbReference>
<gene>
    <name evidence="3" type="ORF">M153_6500032550</name>
</gene>
<feature type="region of interest" description="Disordered" evidence="1">
    <location>
        <begin position="1"/>
        <end position="64"/>
    </location>
</feature>
<reference evidence="3 4" key="1">
    <citation type="submission" date="2015-07" db="EMBL/GenBank/DDBJ databases">
        <title>The genome of Pseudoloma neurophilia, a relevant intracellular parasite of the zebrafish.</title>
        <authorList>
            <person name="Ndikumana S."/>
            <person name="Pelin A."/>
            <person name="Sanders J."/>
            <person name="Corradi N."/>
        </authorList>
    </citation>
    <scope>NUCLEOTIDE SEQUENCE [LARGE SCALE GENOMIC DNA]</scope>
    <source>
        <strain evidence="3 4">MK1</strain>
    </source>
</reference>
<dbReference type="VEuPathDB" id="MicrosporidiaDB:M153_6500032550"/>
<dbReference type="InterPro" id="IPR007180">
    <property type="entry name" value="DUF382"/>
</dbReference>
<keyword evidence="4" id="KW-1185">Reference proteome</keyword>
<comment type="caution">
    <text evidence="3">The sequence shown here is derived from an EMBL/GenBank/DDBJ whole genome shotgun (WGS) entry which is preliminary data.</text>
</comment>
<evidence type="ECO:0000313" key="3">
    <source>
        <dbReference type="EMBL" id="KRH95027.1"/>
    </source>
</evidence>
<dbReference type="Pfam" id="PF04037">
    <property type="entry name" value="DUF382"/>
    <property type="match status" value="1"/>
</dbReference>
<dbReference type="EMBL" id="LGUB01000010">
    <property type="protein sequence ID" value="KRH95027.1"/>
    <property type="molecule type" value="Genomic_DNA"/>
</dbReference>